<dbReference type="Pfam" id="PF00198">
    <property type="entry name" value="2-oxoacid_dh"/>
    <property type="match status" value="1"/>
</dbReference>
<protein>
    <recommendedName>
        <fullName evidence="6">Dihydrolipoamide acetyltransferase component of pyruvate dehydrogenase complex</fullName>
        <ecNumber evidence="6">2.3.1.-</ecNumber>
    </recommendedName>
</protein>
<keyword evidence="3 6" id="KW-0808">Transferase</keyword>
<dbReference type="InterPro" id="IPR004167">
    <property type="entry name" value="PSBD"/>
</dbReference>
<evidence type="ECO:0000256" key="4">
    <source>
        <dbReference type="ARBA" id="ARBA00022823"/>
    </source>
</evidence>
<dbReference type="PANTHER" id="PTHR43178:SF5">
    <property type="entry name" value="LIPOAMIDE ACYLTRANSFERASE COMPONENT OF BRANCHED-CHAIN ALPHA-KETO ACID DEHYDROGENASE COMPLEX, MITOCHONDRIAL"/>
    <property type="match status" value="1"/>
</dbReference>
<dbReference type="PROSITE" id="PS50968">
    <property type="entry name" value="BIOTINYL_LIPOYL"/>
    <property type="match status" value="1"/>
</dbReference>
<dbReference type="PANTHER" id="PTHR43178">
    <property type="entry name" value="DIHYDROLIPOAMIDE ACETYLTRANSFERASE COMPONENT OF PYRUVATE DEHYDROGENASE COMPLEX"/>
    <property type="match status" value="1"/>
</dbReference>
<dbReference type="RefSeq" id="WP_128526548.1">
    <property type="nucleotide sequence ID" value="NZ_CP026118.1"/>
</dbReference>
<evidence type="ECO:0000256" key="6">
    <source>
        <dbReference type="RuleBase" id="RU003423"/>
    </source>
</evidence>
<proteinExistence type="inferred from homology"/>
<organism evidence="10 11">
    <name type="scientific">Halobacillus litoralis</name>
    <dbReference type="NCBI Taxonomy" id="45668"/>
    <lineage>
        <taxon>Bacteria</taxon>
        <taxon>Bacillati</taxon>
        <taxon>Bacillota</taxon>
        <taxon>Bacilli</taxon>
        <taxon>Bacillales</taxon>
        <taxon>Bacillaceae</taxon>
        <taxon>Halobacillus</taxon>
    </lineage>
</organism>
<comment type="cofactor">
    <cofactor evidence="1 6">
        <name>(R)-lipoate</name>
        <dbReference type="ChEBI" id="CHEBI:83088"/>
    </cofactor>
</comment>
<evidence type="ECO:0000256" key="7">
    <source>
        <dbReference type="SAM" id="MobiDB-lite"/>
    </source>
</evidence>
<dbReference type="GO" id="GO:0016407">
    <property type="term" value="F:acetyltransferase activity"/>
    <property type="evidence" value="ECO:0007669"/>
    <property type="project" value="TreeGrafter"/>
</dbReference>
<gene>
    <name evidence="10" type="ORF">HLI_19715</name>
</gene>
<dbReference type="PROSITE" id="PS51826">
    <property type="entry name" value="PSBD"/>
    <property type="match status" value="1"/>
</dbReference>
<evidence type="ECO:0000256" key="1">
    <source>
        <dbReference type="ARBA" id="ARBA00001938"/>
    </source>
</evidence>
<dbReference type="InterPro" id="IPR001078">
    <property type="entry name" value="2-oxoacid_DH_actylTfrase"/>
</dbReference>
<evidence type="ECO:0000259" key="9">
    <source>
        <dbReference type="PROSITE" id="PS51826"/>
    </source>
</evidence>
<sequence length="404" mass="45457">MEVKLHDIGEGMHEAEILHYFVEPGQNVKNDEPLVEIQTDKMTAELTAPADGVVEELRFHIGDVVEVGTTILSLRTDDYEETQTMIVQREQKQPMKTGASSTSTKPYNNENPHKRVQASPHTRRVAREQGVNIEEVTGSGPSGRITDEDIYQFLKAPSKPVSEKSTEEAQPKEQEERKFVPFRGRRKQIAKKMVKSLHTAPHVTHFDEVMMSDLLDLKQQLKQEGTSISVAAFFIKAIQMSLEEHAIFNSKLNEEQERIELEPHFNIGLATDTEEGLIVPVIKNVEDKSIELIHKEMKELTAKAKENQLSAKELSGGTFTMSNVGPLGSTGATPILNYPETGLIAFHKTKRMPVVVNEEIVIRDVMNISFIFDHRVADGAKAATFVNRFIDYIHHPSKMLVKLV</sequence>
<dbReference type="EC" id="2.3.1.-" evidence="6"/>
<evidence type="ECO:0000259" key="8">
    <source>
        <dbReference type="PROSITE" id="PS50968"/>
    </source>
</evidence>
<feature type="region of interest" description="Disordered" evidence="7">
    <location>
        <begin position="156"/>
        <end position="177"/>
    </location>
</feature>
<dbReference type="CDD" id="cd06849">
    <property type="entry name" value="lipoyl_domain"/>
    <property type="match status" value="1"/>
</dbReference>
<dbReference type="FunFam" id="3.30.559.10:FF:000007">
    <property type="entry name" value="Dihydrolipoamide acetyltransferase component of pyruvate dehydrogenase complex"/>
    <property type="match status" value="1"/>
</dbReference>
<keyword evidence="4 6" id="KW-0450">Lipoyl</keyword>
<dbReference type="EMBL" id="CP026118">
    <property type="protein sequence ID" value="QAS54281.1"/>
    <property type="molecule type" value="Genomic_DNA"/>
</dbReference>
<dbReference type="Gene3D" id="3.30.559.10">
    <property type="entry name" value="Chloramphenicol acetyltransferase-like domain"/>
    <property type="match status" value="1"/>
</dbReference>
<accession>A0A410MHU8</accession>
<dbReference type="Gene3D" id="4.10.320.10">
    <property type="entry name" value="E3-binding domain"/>
    <property type="match status" value="1"/>
</dbReference>
<dbReference type="Pfam" id="PF00364">
    <property type="entry name" value="Biotin_lipoyl"/>
    <property type="match status" value="1"/>
</dbReference>
<evidence type="ECO:0000256" key="2">
    <source>
        <dbReference type="ARBA" id="ARBA00007317"/>
    </source>
</evidence>
<name>A0A410MHU8_9BACI</name>
<dbReference type="Gene3D" id="2.40.50.100">
    <property type="match status" value="1"/>
</dbReference>
<dbReference type="SUPFAM" id="SSF52777">
    <property type="entry name" value="CoA-dependent acyltransferases"/>
    <property type="match status" value="1"/>
</dbReference>
<evidence type="ECO:0000313" key="11">
    <source>
        <dbReference type="Proteomes" id="UP000287756"/>
    </source>
</evidence>
<dbReference type="InterPro" id="IPR050743">
    <property type="entry name" value="2-oxoacid_DH_E2_comp"/>
</dbReference>
<dbReference type="InterPro" id="IPR011053">
    <property type="entry name" value="Single_hybrid_motif"/>
</dbReference>
<dbReference type="Pfam" id="PF02817">
    <property type="entry name" value="E3_binding"/>
    <property type="match status" value="1"/>
</dbReference>
<dbReference type="InterPro" id="IPR036625">
    <property type="entry name" value="E3-bd_dom_sf"/>
</dbReference>
<keyword evidence="5 6" id="KW-0012">Acyltransferase</keyword>
<evidence type="ECO:0000256" key="3">
    <source>
        <dbReference type="ARBA" id="ARBA00022679"/>
    </source>
</evidence>
<feature type="compositionally biased region" description="Polar residues" evidence="7">
    <location>
        <begin position="98"/>
        <end position="110"/>
    </location>
</feature>
<dbReference type="Proteomes" id="UP000287756">
    <property type="component" value="Chromosome"/>
</dbReference>
<dbReference type="GO" id="GO:0031405">
    <property type="term" value="F:lipoic acid binding"/>
    <property type="evidence" value="ECO:0007669"/>
    <property type="project" value="TreeGrafter"/>
</dbReference>
<dbReference type="GO" id="GO:0005737">
    <property type="term" value="C:cytoplasm"/>
    <property type="evidence" value="ECO:0007669"/>
    <property type="project" value="TreeGrafter"/>
</dbReference>
<feature type="domain" description="Lipoyl-binding" evidence="8">
    <location>
        <begin position="1"/>
        <end position="75"/>
    </location>
</feature>
<evidence type="ECO:0000256" key="5">
    <source>
        <dbReference type="ARBA" id="ARBA00023315"/>
    </source>
</evidence>
<feature type="domain" description="Peripheral subunit-binding (PSBD)" evidence="9">
    <location>
        <begin position="117"/>
        <end position="154"/>
    </location>
</feature>
<dbReference type="AlphaFoldDB" id="A0A410MHU8"/>
<comment type="similarity">
    <text evidence="2 6">Belongs to the 2-oxoacid dehydrogenase family.</text>
</comment>
<evidence type="ECO:0000313" key="10">
    <source>
        <dbReference type="EMBL" id="QAS54281.1"/>
    </source>
</evidence>
<dbReference type="KEGG" id="hli:HLI_19715"/>
<dbReference type="SUPFAM" id="SSF51230">
    <property type="entry name" value="Single hybrid motif"/>
    <property type="match status" value="1"/>
</dbReference>
<dbReference type="InterPro" id="IPR023213">
    <property type="entry name" value="CAT-like_dom_sf"/>
</dbReference>
<feature type="region of interest" description="Disordered" evidence="7">
    <location>
        <begin position="89"/>
        <end position="125"/>
    </location>
</feature>
<feature type="compositionally biased region" description="Basic and acidic residues" evidence="7">
    <location>
        <begin position="161"/>
        <end position="177"/>
    </location>
</feature>
<dbReference type="InterPro" id="IPR000089">
    <property type="entry name" value="Biotin_lipoyl"/>
</dbReference>
<reference evidence="10 11" key="1">
    <citation type="submission" date="2018-01" db="EMBL/GenBank/DDBJ databases">
        <title>The whole genome sequencing and assembly of Halobacillus litoralis ERB031 strain.</title>
        <authorList>
            <person name="Lee S.-J."/>
            <person name="Park M.-K."/>
            <person name="Kim J.-Y."/>
            <person name="Lee Y.-J."/>
            <person name="Yi H."/>
            <person name="Bahn Y.-S."/>
            <person name="Kim J.F."/>
            <person name="Lee D.-W."/>
        </authorList>
    </citation>
    <scope>NUCLEOTIDE SEQUENCE [LARGE SCALE GENOMIC DNA]</scope>
    <source>
        <strain evidence="10 11">ERB 031</strain>
    </source>
</reference>
<dbReference type="SUPFAM" id="SSF47005">
    <property type="entry name" value="Peripheral subunit-binding domain of 2-oxo acid dehydrogenase complex"/>
    <property type="match status" value="1"/>
</dbReference>
<dbReference type="OrthoDB" id="9805770at2"/>